<feature type="domain" description="STAS" evidence="1">
    <location>
        <begin position="8"/>
        <end position="100"/>
    </location>
</feature>
<dbReference type="PROSITE" id="PS50801">
    <property type="entry name" value="STAS"/>
    <property type="match status" value="1"/>
</dbReference>
<dbReference type="GO" id="GO:0043856">
    <property type="term" value="F:anti-sigma factor antagonist activity"/>
    <property type="evidence" value="ECO:0007669"/>
    <property type="project" value="TreeGrafter"/>
</dbReference>
<name>A0A7K3NH02_9BACT</name>
<gene>
    <name evidence="2" type="ORF">G3N56_01810</name>
</gene>
<dbReference type="RefSeq" id="WP_163300536.1">
    <property type="nucleotide sequence ID" value="NZ_JAAGRQ010000005.1"/>
</dbReference>
<evidence type="ECO:0000313" key="2">
    <source>
        <dbReference type="EMBL" id="NDY55480.1"/>
    </source>
</evidence>
<dbReference type="Proteomes" id="UP000469724">
    <property type="component" value="Unassembled WGS sequence"/>
</dbReference>
<dbReference type="EMBL" id="JAAGRQ010000005">
    <property type="protein sequence ID" value="NDY55480.1"/>
    <property type="molecule type" value="Genomic_DNA"/>
</dbReference>
<dbReference type="Gene3D" id="3.30.750.24">
    <property type="entry name" value="STAS domain"/>
    <property type="match status" value="1"/>
</dbReference>
<sequence length="100" mass="10459">MNDMGNGPAAVVLRPGRDIVASTVEGFRVQWKEALAPGTASLTVDLSGVAMIDSVGLGLLIATHNTLGKAGGKLRIAHACPDILGLLRTMRLDKHFILEG</sequence>
<dbReference type="CDD" id="cd07043">
    <property type="entry name" value="STAS_anti-anti-sigma_factors"/>
    <property type="match status" value="1"/>
</dbReference>
<dbReference type="InterPro" id="IPR002645">
    <property type="entry name" value="STAS_dom"/>
</dbReference>
<keyword evidence="3" id="KW-1185">Reference proteome</keyword>
<reference evidence="2 3" key="1">
    <citation type="submission" date="2020-02" db="EMBL/GenBank/DDBJ databases">
        <title>Comparative genomics of sulfur disproportionating microorganisms.</title>
        <authorList>
            <person name="Ward L.M."/>
            <person name="Bertran E."/>
            <person name="Johnston D.T."/>
        </authorList>
    </citation>
    <scope>NUCLEOTIDE SEQUENCE [LARGE SCALE GENOMIC DNA]</scope>
    <source>
        <strain evidence="2 3">DSM 3696</strain>
    </source>
</reference>
<protein>
    <submittedName>
        <fullName evidence="2">STAS domain-containing protein</fullName>
    </submittedName>
</protein>
<organism evidence="2 3">
    <name type="scientific">Desulfolutivibrio sulfodismutans</name>
    <dbReference type="NCBI Taxonomy" id="63561"/>
    <lineage>
        <taxon>Bacteria</taxon>
        <taxon>Pseudomonadati</taxon>
        <taxon>Thermodesulfobacteriota</taxon>
        <taxon>Desulfovibrionia</taxon>
        <taxon>Desulfovibrionales</taxon>
        <taxon>Desulfovibrionaceae</taxon>
        <taxon>Desulfolutivibrio</taxon>
    </lineage>
</organism>
<comment type="caution">
    <text evidence="2">The sequence shown here is derived from an EMBL/GenBank/DDBJ whole genome shotgun (WGS) entry which is preliminary data.</text>
</comment>
<evidence type="ECO:0000313" key="3">
    <source>
        <dbReference type="Proteomes" id="UP000469724"/>
    </source>
</evidence>
<evidence type="ECO:0000259" key="1">
    <source>
        <dbReference type="PROSITE" id="PS50801"/>
    </source>
</evidence>
<dbReference type="InterPro" id="IPR058548">
    <property type="entry name" value="MlaB-like_STAS"/>
</dbReference>
<dbReference type="AlphaFoldDB" id="A0A7K3NH02"/>
<dbReference type="Pfam" id="PF13466">
    <property type="entry name" value="STAS_2"/>
    <property type="match status" value="1"/>
</dbReference>
<dbReference type="SUPFAM" id="SSF52091">
    <property type="entry name" value="SpoIIaa-like"/>
    <property type="match status" value="1"/>
</dbReference>
<proteinExistence type="predicted"/>
<dbReference type="PANTHER" id="PTHR33495">
    <property type="entry name" value="ANTI-SIGMA FACTOR ANTAGONIST TM_1081-RELATED-RELATED"/>
    <property type="match status" value="1"/>
</dbReference>
<dbReference type="InterPro" id="IPR036513">
    <property type="entry name" value="STAS_dom_sf"/>
</dbReference>
<accession>A0A7K3NH02</accession>